<dbReference type="InterPro" id="IPR042185">
    <property type="entry name" value="Serpin_sf_2"/>
</dbReference>
<dbReference type="InterPro" id="IPR036186">
    <property type="entry name" value="Serpin_sf"/>
</dbReference>
<organism evidence="4 5">
    <name type="scientific">Ureibacillus acetophenoni</name>
    <dbReference type="NCBI Taxonomy" id="614649"/>
    <lineage>
        <taxon>Bacteria</taxon>
        <taxon>Bacillati</taxon>
        <taxon>Bacillota</taxon>
        <taxon>Bacilli</taxon>
        <taxon>Bacillales</taxon>
        <taxon>Caryophanaceae</taxon>
        <taxon>Ureibacillus</taxon>
    </lineage>
</organism>
<evidence type="ECO:0000256" key="2">
    <source>
        <dbReference type="SAM" id="SignalP"/>
    </source>
</evidence>
<dbReference type="Proteomes" id="UP000219252">
    <property type="component" value="Unassembled WGS sequence"/>
</dbReference>
<dbReference type="Gene3D" id="2.30.39.10">
    <property type="entry name" value="Alpha-1-antitrypsin, domain 1"/>
    <property type="match status" value="1"/>
</dbReference>
<dbReference type="OrthoDB" id="9764871at2"/>
<comment type="similarity">
    <text evidence="1">Belongs to the serpin family.</text>
</comment>
<dbReference type="AlphaFoldDB" id="A0A285UHH9"/>
<keyword evidence="2" id="KW-0732">Signal</keyword>
<dbReference type="Pfam" id="PF00079">
    <property type="entry name" value="Serpin"/>
    <property type="match status" value="1"/>
</dbReference>
<evidence type="ECO:0000256" key="1">
    <source>
        <dbReference type="RuleBase" id="RU000411"/>
    </source>
</evidence>
<evidence type="ECO:0000313" key="4">
    <source>
        <dbReference type="EMBL" id="SOC39701.1"/>
    </source>
</evidence>
<sequence>MRKALIWMFSISLVLVGCGTTSLSTGNTLKISSNVEFGEEDYKDLVSSNNALGFDLLSKVSRSENGNVFVSPTSLFMALSMVYNGADGVTKEELENVLNVDGLTPEDLNRANASLMTLLDHNSDKIQLNIANSIWLNNKYQFQAEFASTNRDYYNAEITEIDVQNPQTPKTINEWVNNKTNGKIDNVVGENLSPDMITMLINAIYFKGSWTYPFDTSLTKEKKFTLQDGSTIEVPLMEMHEELSYTKNNMFQAVSLPYGDEKITMKVFLPNENVSLKEFEEMLTMEQWQEWQSSFYKTEGTVLLPKFTLEYEVELRETLEALGMSTAFNNANLSKMIEGTSNSAITSVKQKTYIDLNEEGTEAAAVTSVIVSETSMQPTYKPFHMEVNRPFFIAIVDETSNAILFMGTIANPK</sequence>
<feature type="domain" description="Serpin" evidence="3">
    <location>
        <begin position="54"/>
        <end position="412"/>
    </location>
</feature>
<protein>
    <submittedName>
        <fullName evidence="4">Serpin B</fullName>
    </submittedName>
</protein>
<feature type="signal peptide" evidence="2">
    <location>
        <begin position="1"/>
        <end position="19"/>
    </location>
</feature>
<dbReference type="SMART" id="SM00093">
    <property type="entry name" value="SERPIN"/>
    <property type="match status" value="1"/>
</dbReference>
<dbReference type="SUPFAM" id="SSF56574">
    <property type="entry name" value="Serpins"/>
    <property type="match status" value="1"/>
</dbReference>
<dbReference type="GO" id="GO:0004867">
    <property type="term" value="F:serine-type endopeptidase inhibitor activity"/>
    <property type="evidence" value="ECO:0007669"/>
    <property type="project" value="InterPro"/>
</dbReference>
<evidence type="ECO:0000313" key="5">
    <source>
        <dbReference type="Proteomes" id="UP000219252"/>
    </source>
</evidence>
<dbReference type="InterPro" id="IPR023796">
    <property type="entry name" value="Serpin_dom"/>
</dbReference>
<feature type="chain" id="PRO_5039163911" evidence="2">
    <location>
        <begin position="20"/>
        <end position="413"/>
    </location>
</feature>
<evidence type="ECO:0000259" key="3">
    <source>
        <dbReference type="SMART" id="SM00093"/>
    </source>
</evidence>
<dbReference type="PROSITE" id="PS00284">
    <property type="entry name" value="SERPIN"/>
    <property type="match status" value="1"/>
</dbReference>
<proteinExistence type="inferred from homology"/>
<name>A0A285UHH9_9BACL</name>
<dbReference type="GO" id="GO:0005615">
    <property type="term" value="C:extracellular space"/>
    <property type="evidence" value="ECO:0007669"/>
    <property type="project" value="InterPro"/>
</dbReference>
<dbReference type="Gene3D" id="3.30.497.10">
    <property type="entry name" value="Antithrombin, subunit I, domain 2"/>
    <property type="match status" value="1"/>
</dbReference>
<dbReference type="CDD" id="cd19588">
    <property type="entry name" value="serpin_miropin-like"/>
    <property type="match status" value="1"/>
</dbReference>
<dbReference type="InterPro" id="IPR023795">
    <property type="entry name" value="Serpin_CS"/>
</dbReference>
<dbReference type="PANTHER" id="PTHR11461:SF211">
    <property type="entry name" value="GH10112P-RELATED"/>
    <property type="match status" value="1"/>
</dbReference>
<reference evidence="5" key="1">
    <citation type="submission" date="2017-08" db="EMBL/GenBank/DDBJ databases">
        <authorList>
            <person name="Varghese N."/>
            <person name="Submissions S."/>
        </authorList>
    </citation>
    <scope>NUCLEOTIDE SEQUENCE [LARGE SCALE GENOMIC DNA]</scope>
    <source>
        <strain evidence="5">JC23</strain>
    </source>
</reference>
<dbReference type="PANTHER" id="PTHR11461">
    <property type="entry name" value="SERINE PROTEASE INHIBITOR, SERPIN"/>
    <property type="match status" value="1"/>
</dbReference>
<accession>A0A285UHH9</accession>
<dbReference type="PROSITE" id="PS51257">
    <property type="entry name" value="PROKAR_LIPOPROTEIN"/>
    <property type="match status" value="1"/>
</dbReference>
<dbReference type="InterPro" id="IPR000215">
    <property type="entry name" value="Serpin_fam"/>
</dbReference>
<dbReference type="RefSeq" id="WP_097149469.1">
    <property type="nucleotide sequence ID" value="NZ_OBQC01000006.1"/>
</dbReference>
<keyword evidence="5" id="KW-1185">Reference proteome</keyword>
<dbReference type="InterPro" id="IPR042178">
    <property type="entry name" value="Serpin_sf_1"/>
</dbReference>
<dbReference type="EMBL" id="OBQC01000006">
    <property type="protein sequence ID" value="SOC39701.1"/>
    <property type="molecule type" value="Genomic_DNA"/>
</dbReference>
<gene>
    <name evidence="4" type="ORF">SAMN05877842_10673</name>
</gene>